<organism evidence="1">
    <name type="scientific">bioreactor metagenome</name>
    <dbReference type="NCBI Taxonomy" id="1076179"/>
    <lineage>
        <taxon>unclassified sequences</taxon>
        <taxon>metagenomes</taxon>
        <taxon>ecological metagenomes</taxon>
    </lineage>
</organism>
<sequence length="55" mass="6160">MRVGKQIAKIIAQDDRDGVHIHGGEAVEQPLHERFAEKRFCGHADENETGDTQFA</sequence>
<proteinExistence type="predicted"/>
<reference evidence="1" key="1">
    <citation type="submission" date="2019-08" db="EMBL/GenBank/DDBJ databases">
        <authorList>
            <person name="Kucharzyk K."/>
            <person name="Murdoch R.W."/>
            <person name="Higgins S."/>
            <person name="Loffler F."/>
        </authorList>
    </citation>
    <scope>NUCLEOTIDE SEQUENCE</scope>
</reference>
<evidence type="ECO:0000313" key="1">
    <source>
        <dbReference type="EMBL" id="MPN58316.1"/>
    </source>
</evidence>
<protein>
    <submittedName>
        <fullName evidence="1">Uncharacterized protein</fullName>
    </submittedName>
</protein>
<comment type="caution">
    <text evidence="1">The sequence shown here is derived from an EMBL/GenBank/DDBJ whole genome shotgun (WGS) entry which is preliminary data.</text>
</comment>
<accession>A0A645J4E3</accession>
<name>A0A645J4E3_9ZZZZ</name>
<dbReference type="EMBL" id="VSSQ01130857">
    <property type="protein sequence ID" value="MPN58316.1"/>
    <property type="molecule type" value="Genomic_DNA"/>
</dbReference>
<dbReference type="AlphaFoldDB" id="A0A645J4E3"/>
<gene>
    <name evidence="1" type="ORF">SDC9_206020</name>
</gene>